<comment type="caution">
    <text evidence="1">The sequence shown here is derived from an EMBL/GenBank/DDBJ whole genome shotgun (WGS) entry which is preliminary data.</text>
</comment>
<protein>
    <submittedName>
        <fullName evidence="1">Uncharacterized protein</fullName>
    </submittedName>
</protein>
<accession>X1FSJ9</accession>
<sequence length="44" mass="5079">IGCMFILGTCCENPRYFSAHVVMHGVYAGMPHYPARFRLREPLH</sequence>
<evidence type="ECO:0000313" key="1">
    <source>
        <dbReference type="EMBL" id="GAH35485.1"/>
    </source>
</evidence>
<reference evidence="1" key="1">
    <citation type="journal article" date="2014" name="Front. Microbiol.">
        <title>High frequency of phylogenetically diverse reductive dehalogenase-homologous genes in deep subseafloor sedimentary metagenomes.</title>
        <authorList>
            <person name="Kawai M."/>
            <person name="Futagami T."/>
            <person name="Toyoda A."/>
            <person name="Takaki Y."/>
            <person name="Nishi S."/>
            <person name="Hori S."/>
            <person name="Arai W."/>
            <person name="Tsubouchi T."/>
            <person name="Morono Y."/>
            <person name="Uchiyama I."/>
            <person name="Ito T."/>
            <person name="Fujiyama A."/>
            <person name="Inagaki F."/>
            <person name="Takami H."/>
        </authorList>
    </citation>
    <scope>NUCLEOTIDE SEQUENCE</scope>
    <source>
        <strain evidence="1">Expedition CK06-06</strain>
    </source>
</reference>
<organism evidence="1">
    <name type="scientific">marine sediment metagenome</name>
    <dbReference type="NCBI Taxonomy" id="412755"/>
    <lineage>
        <taxon>unclassified sequences</taxon>
        <taxon>metagenomes</taxon>
        <taxon>ecological metagenomes</taxon>
    </lineage>
</organism>
<feature type="non-terminal residue" evidence="1">
    <location>
        <position position="1"/>
    </location>
</feature>
<gene>
    <name evidence="1" type="ORF">S03H2_18010</name>
</gene>
<dbReference type="AlphaFoldDB" id="X1FSJ9"/>
<name>X1FSJ9_9ZZZZ</name>
<proteinExistence type="predicted"/>
<dbReference type="EMBL" id="BARU01009320">
    <property type="protein sequence ID" value="GAH35485.1"/>
    <property type="molecule type" value="Genomic_DNA"/>
</dbReference>